<feature type="binding site" evidence="2">
    <location>
        <begin position="82"/>
        <end position="85"/>
    </location>
    <ligand>
        <name>substrate</name>
    </ligand>
</feature>
<feature type="active site" description="Tele-phosphohistidine intermediate" evidence="1">
    <location>
        <position position="8"/>
    </location>
</feature>
<evidence type="ECO:0000256" key="2">
    <source>
        <dbReference type="PIRSR" id="PIRSR613078-2"/>
    </source>
</evidence>
<dbReference type="Proteomes" id="UP000664385">
    <property type="component" value="Unassembled WGS sequence"/>
</dbReference>
<dbReference type="InterPro" id="IPR050275">
    <property type="entry name" value="PGM_Phosphatase"/>
</dbReference>
<dbReference type="GO" id="GO:0016791">
    <property type="term" value="F:phosphatase activity"/>
    <property type="evidence" value="ECO:0007669"/>
    <property type="project" value="TreeGrafter"/>
</dbReference>
<dbReference type="PANTHER" id="PTHR48100">
    <property type="entry name" value="BROAD-SPECIFICITY PHOSPHATASE YOR283W-RELATED"/>
    <property type="match status" value="1"/>
</dbReference>
<dbReference type="SMART" id="SM00855">
    <property type="entry name" value="PGAM"/>
    <property type="match status" value="1"/>
</dbReference>
<dbReference type="AlphaFoldDB" id="A0A939DVP7"/>
<accession>A0A939DVP7</accession>
<dbReference type="Gene3D" id="3.40.50.1240">
    <property type="entry name" value="Phosphoglycerate mutase-like"/>
    <property type="match status" value="1"/>
</dbReference>
<dbReference type="Pfam" id="PF00300">
    <property type="entry name" value="His_Phos_1"/>
    <property type="match status" value="1"/>
</dbReference>
<reference evidence="3" key="1">
    <citation type="submission" date="2020-12" db="EMBL/GenBank/DDBJ databases">
        <title>PHA producing bacteria isolated from mangrove.</title>
        <authorList>
            <person name="Zheng W."/>
            <person name="Yu S."/>
            <person name="Huang Y."/>
        </authorList>
    </citation>
    <scope>NUCLEOTIDE SEQUENCE</scope>
    <source>
        <strain evidence="3">GN8-5</strain>
    </source>
</reference>
<gene>
    <name evidence="3" type="ORF">JF543_03025</name>
</gene>
<dbReference type="InterPro" id="IPR013078">
    <property type="entry name" value="His_Pase_superF_clade-1"/>
</dbReference>
<feature type="binding site" evidence="2">
    <location>
        <position position="57"/>
    </location>
    <ligand>
        <name>substrate</name>
    </ligand>
</feature>
<dbReference type="EMBL" id="JAEMWU010000001">
    <property type="protein sequence ID" value="MBN8204928.1"/>
    <property type="molecule type" value="Genomic_DNA"/>
</dbReference>
<evidence type="ECO:0000256" key="1">
    <source>
        <dbReference type="PIRSR" id="PIRSR613078-1"/>
    </source>
</evidence>
<dbReference type="InterPro" id="IPR029033">
    <property type="entry name" value="His_PPase_superfam"/>
</dbReference>
<name>A0A939DVP7_9MICO</name>
<sequence length="179" mass="19206">MTVALVRHGRTAWNLARRMQGRTEVPLDDHGQAQADAAGALLARAEWMHLIASPLGRAVDTADRIGEHVTGVAREIDDRLIERDYGAAEGLAVSEVHERWPDGGYPDAEPLDAVAARAGSALTEIAARRGNSIVVAHGTLLRVGVETLTGSPCPRILNGQIVMLEAEEAGRFTARFLTE</sequence>
<feature type="binding site" evidence="2">
    <location>
        <begin position="7"/>
        <end position="14"/>
    </location>
    <ligand>
        <name>substrate</name>
    </ligand>
</feature>
<protein>
    <submittedName>
        <fullName evidence="3">Histidine phosphatase family protein</fullName>
    </submittedName>
</protein>
<comment type="caution">
    <text evidence="3">The sequence shown here is derived from an EMBL/GenBank/DDBJ whole genome shotgun (WGS) entry which is preliminary data.</text>
</comment>
<dbReference type="SUPFAM" id="SSF53254">
    <property type="entry name" value="Phosphoglycerate mutase-like"/>
    <property type="match status" value="1"/>
</dbReference>
<evidence type="ECO:0000313" key="4">
    <source>
        <dbReference type="Proteomes" id="UP000664385"/>
    </source>
</evidence>
<feature type="active site" description="Proton donor/acceptor" evidence="1">
    <location>
        <position position="82"/>
    </location>
</feature>
<proteinExistence type="predicted"/>
<evidence type="ECO:0000313" key="3">
    <source>
        <dbReference type="EMBL" id="MBN8204928.1"/>
    </source>
</evidence>
<dbReference type="CDD" id="cd07067">
    <property type="entry name" value="HP_PGM_like"/>
    <property type="match status" value="1"/>
</dbReference>
<organism evidence="3 4">
    <name type="scientific">Microbacterium esteraromaticum</name>
    <dbReference type="NCBI Taxonomy" id="57043"/>
    <lineage>
        <taxon>Bacteria</taxon>
        <taxon>Bacillati</taxon>
        <taxon>Actinomycetota</taxon>
        <taxon>Actinomycetes</taxon>
        <taxon>Micrococcales</taxon>
        <taxon>Microbacteriaceae</taxon>
        <taxon>Microbacterium</taxon>
    </lineage>
</organism>
<dbReference type="RefSeq" id="WP_206822706.1">
    <property type="nucleotide sequence ID" value="NZ_CP063379.1"/>
</dbReference>